<evidence type="ECO:0000313" key="4">
    <source>
        <dbReference type="EMBL" id="QHT39269.1"/>
    </source>
</evidence>
<dbReference type="PANTHER" id="PTHR11960:SF8">
    <property type="entry name" value="EUKARYOTIC TRANSLATION INITIATION FACTOR 4E1-RELATED"/>
    <property type="match status" value="1"/>
</dbReference>
<evidence type="ECO:0000256" key="2">
    <source>
        <dbReference type="ARBA" id="ARBA00022884"/>
    </source>
</evidence>
<name>A0A6C0FFQ9_9ZZZZ</name>
<dbReference type="Gene3D" id="3.30.760.10">
    <property type="entry name" value="RNA Cap, Translation Initiation Factor Eif4e"/>
    <property type="match status" value="1"/>
</dbReference>
<reference evidence="4" key="1">
    <citation type="journal article" date="2020" name="Nature">
        <title>Giant virus diversity and host interactions through global metagenomics.</title>
        <authorList>
            <person name="Schulz F."/>
            <person name="Roux S."/>
            <person name="Paez-Espino D."/>
            <person name="Jungbluth S."/>
            <person name="Walsh D.A."/>
            <person name="Denef V.J."/>
            <person name="McMahon K.D."/>
            <person name="Konstantinidis K.T."/>
            <person name="Eloe-Fadrosh E.A."/>
            <person name="Kyrpides N.C."/>
            <person name="Woyke T."/>
        </authorList>
    </citation>
    <scope>NUCLEOTIDE SEQUENCE</scope>
    <source>
        <strain evidence="4">GVMAG-S-ERX556126-94</strain>
    </source>
</reference>
<evidence type="ECO:0000256" key="3">
    <source>
        <dbReference type="ARBA" id="ARBA00022917"/>
    </source>
</evidence>
<dbReference type="GO" id="GO:0003743">
    <property type="term" value="F:translation initiation factor activity"/>
    <property type="evidence" value="ECO:0007669"/>
    <property type="project" value="UniProtKB-KW"/>
</dbReference>
<accession>A0A6C0FFQ9</accession>
<dbReference type="AlphaFoldDB" id="A0A6C0FFQ9"/>
<dbReference type="SUPFAM" id="SSF55418">
    <property type="entry name" value="eIF4e-like"/>
    <property type="match status" value="1"/>
</dbReference>
<evidence type="ECO:0000256" key="1">
    <source>
        <dbReference type="ARBA" id="ARBA00022540"/>
    </source>
</evidence>
<dbReference type="GO" id="GO:0000340">
    <property type="term" value="F:RNA 7-methylguanosine cap binding"/>
    <property type="evidence" value="ECO:0007669"/>
    <property type="project" value="TreeGrafter"/>
</dbReference>
<dbReference type="GO" id="GO:0016281">
    <property type="term" value="C:eukaryotic translation initiation factor 4F complex"/>
    <property type="evidence" value="ECO:0007669"/>
    <property type="project" value="TreeGrafter"/>
</dbReference>
<sequence>MNNYQLNTNWCLWYHSINDTSWKNSSYKNLYTFENLYDIKSVQDSIQKIHLQNGMFFIMREDIFPTWEDPENREGCCISYKIPSHELLNQWNDLISRVLTEDILKDKDKFNLINGISITPKKEFNIVKLWLREYDENYQDWIKSYEPFYTKDKSLIKKHQLSD</sequence>
<dbReference type="InterPro" id="IPR001040">
    <property type="entry name" value="TIF_eIF_4E"/>
</dbReference>
<organism evidence="4">
    <name type="scientific">viral metagenome</name>
    <dbReference type="NCBI Taxonomy" id="1070528"/>
    <lineage>
        <taxon>unclassified sequences</taxon>
        <taxon>metagenomes</taxon>
        <taxon>organismal metagenomes</taxon>
    </lineage>
</organism>
<keyword evidence="3" id="KW-0648">Protein biosynthesis</keyword>
<dbReference type="Pfam" id="PF01652">
    <property type="entry name" value="IF4E"/>
    <property type="match status" value="1"/>
</dbReference>
<dbReference type="InterPro" id="IPR023398">
    <property type="entry name" value="TIF_eIF4e-like"/>
</dbReference>
<proteinExistence type="predicted"/>
<keyword evidence="1" id="KW-0396">Initiation factor</keyword>
<dbReference type="PANTHER" id="PTHR11960">
    <property type="entry name" value="EUKARYOTIC TRANSLATION INITIATION FACTOR 4E RELATED"/>
    <property type="match status" value="1"/>
</dbReference>
<keyword evidence="2" id="KW-0694">RNA-binding</keyword>
<protein>
    <submittedName>
        <fullName evidence="4">Uncharacterized protein</fullName>
    </submittedName>
</protein>
<dbReference type="EMBL" id="MN738840">
    <property type="protein sequence ID" value="QHT39269.1"/>
    <property type="molecule type" value="Genomic_DNA"/>
</dbReference>